<evidence type="ECO:0000256" key="1">
    <source>
        <dbReference type="SAM" id="MobiDB-lite"/>
    </source>
</evidence>
<sequence>MSKNNPEDELTDVTNKKAEIDSNAESPSKKTPKRNAVEPMDPATVEEEKTSLLDQKSEDNKHHGTIDMAQNGGPIMGNSPSFDINKYVKDDIKYIDDDTADKESKNEHEKIAELNENGAAIDKTDENKNVPNSNTKSKDTVDAVVSLDDAGFKTNKRQPSDGESGTGSGIDVTDWDKLSQYSLFMAKRDFRYYFQHPYSRIFVAYLVTFCNFLIYAEDPVAHSVKECYIPVVGNVASFVISKYPPNAWSVLKVFLWLAAIICGIFFGKFVVHKILFRKLFRLRMFQEDQGSWMVMFFTTIMFLYIFSWIYNAFLLIGGESTTQYAISDLLGLKNSWFMKAAACGTWCGDFFTAWMVTDIMLQEKLYPQFARPVRRWWNRRYNRIIMFWVFVVSLTVIVVVIISTDIIQWDRINRDFVPSNEISRSILASFILLMDLLIVMQDWDFPHFINSFDIKLPGLNTASINFKIPKIFNPEKWEVHITGKWFNYGIIFIVMILDLNMWKNQIFYVPYDYGQYTDADYRIHTVLDTDQLIQFNQTQITYAWRSNNTNPQTNMTYLDEDRVMFSRFYDFSYLITGVAFIPSFIGFIIFGVLIWRFGREKPTKKDPYAGRMKKRPKRKGSRFNIFGSWRKHTENPESDSERNVQLKRMRSNDEDRVKGTNNVTFDGFDYVDSGIATDTDKTNHPATYEMDSELKSSDKSGSSQDNNKADKNLENDVKNPELESEDDSQPGDVNSSESKPSSEMPKTSKTQSEAMTPIESTEKDIHEGTSSPDYLNGDVGGKVGPNLEDDNIELDKVKTTKHESNNQINDTENKIDEPNDILINDLKDSNDKPTETIKDSGMKDMDNRNVTKQDETKDTNDSNINDTNKKNVSENPINDRESTDEKNI</sequence>
<dbReference type="InterPro" id="IPR029370">
    <property type="entry name" value="TMEM117"/>
</dbReference>
<keyword evidence="2" id="KW-1133">Transmembrane helix</keyword>
<feature type="compositionally biased region" description="Basic and acidic residues" evidence="1">
    <location>
        <begin position="46"/>
        <end position="65"/>
    </location>
</feature>
<feature type="compositionally biased region" description="Basic and acidic residues" evidence="1">
    <location>
        <begin position="793"/>
        <end position="804"/>
    </location>
</feature>
<feature type="region of interest" description="Disordered" evidence="1">
    <location>
        <begin position="1"/>
        <end position="82"/>
    </location>
</feature>
<feature type="compositionally biased region" description="Basic and acidic residues" evidence="1">
    <location>
        <begin position="707"/>
        <end position="721"/>
    </location>
</feature>
<feature type="compositionally biased region" description="Basic and acidic residues" evidence="1">
    <location>
        <begin position="825"/>
        <end position="860"/>
    </location>
</feature>
<feature type="transmembrane region" description="Helical" evidence="2">
    <location>
        <begin position="253"/>
        <end position="271"/>
    </location>
</feature>
<comment type="caution">
    <text evidence="3">The sequence shown here is derived from an EMBL/GenBank/DDBJ whole genome shotgun (WGS) entry which is preliminary data.</text>
</comment>
<feature type="transmembrane region" description="Helical" evidence="2">
    <location>
        <begin position="571"/>
        <end position="595"/>
    </location>
</feature>
<dbReference type="OrthoDB" id="419441at2759"/>
<feature type="compositionally biased region" description="Low complexity" evidence="1">
    <location>
        <begin position="735"/>
        <end position="750"/>
    </location>
</feature>
<feature type="transmembrane region" description="Helical" evidence="2">
    <location>
        <begin position="336"/>
        <end position="361"/>
    </location>
</feature>
<feature type="transmembrane region" description="Helical" evidence="2">
    <location>
        <begin position="381"/>
        <end position="402"/>
    </location>
</feature>
<feature type="compositionally biased region" description="Basic and acidic residues" evidence="1">
    <location>
        <begin position="867"/>
        <end position="888"/>
    </location>
</feature>
<feature type="region of interest" description="Disordered" evidence="1">
    <location>
        <begin position="114"/>
        <end position="140"/>
    </location>
</feature>
<accession>A0A8J1TXS2</accession>
<keyword evidence="2" id="KW-0812">Transmembrane</keyword>
<proteinExistence type="predicted"/>
<feature type="transmembrane region" description="Helical" evidence="2">
    <location>
        <begin position="197"/>
        <end position="216"/>
    </location>
</feature>
<feature type="transmembrane region" description="Helical" evidence="2">
    <location>
        <begin position="422"/>
        <end position="440"/>
    </location>
</feature>
<name>A0A8J1TXS2_OWEFU</name>
<evidence type="ECO:0000256" key="2">
    <source>
        <dbReference type="SAM" id="Phobius"/>
    </source>
</evidence>
<feature type="compositionally biased region" description="Basic and acidic residues" evidence="1">
    <location>
        <begin position="631"/>
        <end position="658"/>
    </location>
</feature>
<gene>
    <name evidence="3" type="ORF">OFUS_LOCUS13059</name>
</gene>
<dbReference type="Proteomes" id="UP000749559">
    <property type="component" value="Unassembled WGS sequence"/>
</dbReference>
<feature type="transmembrane region" description="Helical" evidence="2">
    <location>
        <begin position="485"/>
        <end position="502"/>
    </location>
</feature>
<feature type="transmembrane region" description="Helical" evidence="2">
    <location>
        <begin position="292"/>
        <end position="316"/>
    </location>
</feature>
<keyword evidence="2" id="KW-0472">Membrane</keyword>
<reference evidence="3" key="1">
    <citation type="submission" date="2022-03" db="EMBL/GenBank/DDBJ databases">
        <authorList>
            <person name="Martin C."/>
        </authorList>
    </citation>
    <scope>NUCLEOTIDE SEQUENCE</scope>
</reference>
<organism evidence="3 4">
    <name type="scientific">Owenia fusiformis</name>
    <name type="common">Polychaete worm</name>
    <dbReference type="NCBI Taxonomy" id="6347"/>
    <lineage>
        <taxon>Eukaryota</taxon>
        <taxon>Metazoa</taxon>
        <taxon>Spiralia</taxon>
        <taxon>Lophotrochozoa</taxon>
        <taxon>Annelida</taxon>
        <taxon>Polychaeta</taxon>
        <taxon>Sedentaria</taxon>
        <taxon>Canalipalpata</taxon>
        <taxon>Sabellida</taxon>
        <taxon>Oweniida</taxon>
        <taxon>Oweniidae</taxon>
        <taxon>Owenia</taxon>
    </lineage>
</organism>
<dbReference type="AlphaFoldDB" id="A0A8J1TXS2"/>
<keyword evidence="4" id="KW-1185">Reference proteome</keyword>
<feature type="region of interest" description="Disordered" evidence="1">
    <location>
        <begin position="625"/>
        <end position="888"/>
    </location>
</feature>
<dbReference type="GO" id="GO:0070059">
    <property type="term" value="P:intrinsic apoptotic signaling pathway in response to endoplasmic reticulum stress"/>
    <property type="evidence" value="ECO:0007669"/>
    <property type="project" value="TreeGrafter"/>
</dbReference>
<evidence type="ECO:0000313" key="4">
    <source>
        <dbReference type="Proteomes" id="UP000749559"/>
    </source>
</evidence>
<dbReference type="PANTHER" id="PTHR31226">
    <property type="entry name" value="TRANSMEMBRANE PROTEIN 117"/>
    <property type="match status" value="1"/>
</dbReference>
<protein>
    <submittedName>
        <fullName evidence="3">Uncharacterized protein</fullName>
    </submittedName>
</protein>
<evidence type="ECO:0000313" key="3">
    <source>
        <dbReference type="EMBL" id="CAH1787329.1"/>
    </source>
</evidence>
<dbReference type="EMBL" id="CAIIXF020000006">
    <property type="protein sequence ID" value="CAH1787329.1"/>
    <property type="molecule type" value="Genomic_DNA"/>
</dbReference>
<dbReference type="PANTHER" id="PTHR31226:SF1">
    <property type="entry name" value="TRANSMEMBRANE PROTEIN 117"/>
    <property type="match status" value="1"/>
</dbReference>
<dbReference type="Pfam" id="PF15113">
    <property type="entry name" value="TMEM117"/>
    <property type="match status" value="1"/>
</dbReference>